<protein>
    <submittedName>
        <fullName evidence="2">Uncharacterized protein</fullName>
    </submittedName>
</protein>
<evidence type="ECO:0000313" key="2">
    <source>
        <dbReference type="EMBL" id="KAK7063577.1"/>
    </source>
</evidence>
<dbReference type="EMBL" id="JAWWNJ010000001">
    <property type="protein sequence ID" value="KAK7063577.1"/>
    <property type="molecule type" value="Genomic_DNA"/>
</dbReference>
<name>A0AAW0ED54_9AGAR</name>
<dbReference type="Proteomes" id="UP001362999">
    <property type="component" value="Unassembled WGS sequence"/>
</dbReference>
<dbReference type="AlphaFoldDB" id="A0AAW0ED54"/>
<reference evidence="2 3" key="1">
    <citation type="journal article" date="2024" name="J Genomics">
        <title>Draft genome sequencing and assembly of Favolaschia claudopus CIRM-BRFM 2984 isolated from oak limbs.</title>
        <authorList>
            <person name="Navarro D."/>
            <person name="Drula E."/>
            <person name="Chaduli D."/>
            <person name="Cazenave R."/>
            <person name="Ahrendt S."/>
            <person name="Wang J."/>
            <person name="Lipzen A."/>
            <person name="Daum C."/>
            <person name="Barry K."/>
            <person name="Grigoriev I.V."/>
            <person name="Favel A."/>
            <person name="Rosso M.N."/>
            <person name="Martin F."/>
        </authorList>
    </citation>
    <scope>NUCLEOTIDE SEQUENCE [LARGE SCALE GENOMIC DNA]</scope>
    <source>
        <strain evidence="2 3">CIRM-BRFM 2984</strain>
    </source>
</reference>
<sequence length="302" mass="34139">MSRPLNDLLDCGKGRRMANQNGTTAKRCRAGYRRGEGLMRRPRTTRRTAHGLLYLESGARREGCPSDIYPSTVESISSGVRNRLRDRSTLREIEARHRARDEIDSGGRRKRRSVPVGCKYIRRMGFGVGGAGRRAHDLIGVPPDSVRNIDSRDYGTGEVSKRYICTITFHEHENEEEVKGNARRIRCTGHIHSESLALATLDFRVGRLHLDATRIGAGFLAMSSGCRNRFGRHRDRDEISSVDAIEEGEGGRRKCRCRYAFGFRRRMGGGRRGEERGGFEEEEEEEEARGARSEWVEQRGGS</sequence>
<gene>
    <name evidence="2" type="ORF">R3P38DRAFT_2756467</name>
</gene>
<feature type="region of interest" description="Disordered" evidence="1">
    <location>
        <begin position="267"/>
        <end position="302"/>
    </location>
</feature>
<feature type="compositionally biased region" description="Basic and acidic residues" evidence="1">
    <location>
        <begin position="288"/>
        <end position="302"/>
    </location>
</feature>
<accession>A0AAW0ED54</accession>
<comment type="caution">
    <text evidence="2">The sequence shown here is derived from an EMBL/GenBank/DDBJ whole genome shotgun (WGS) entry which is preliminary data.</text>
</comment>
<evidence type="ECO:0000313" key="3">
    <source>
        <dbReference type="Proteomes" id="UP001362999"/>
    </source>
</evidence>
<proteinExistence type="predicted"/>
<organism evidence="2 3">
    <name type="scientific">Favolaschia claudopus</name>
    <dbReference type="NCBI Taxonomy" id="2862362"/>
    <lineage>
        <taxon>Eukaryota</taxon>
        <taxon>Fungi</taxon>
        <taxon>Dikarya</taxon>
        <taxon>Basidiomycota</taxon>
        <taxon>Agaricomycotina</taxon>
        <taxon>Agaricomycetes</taxon>
        <taxon>Agaricomycetidae</taxon>
        <taxon>Agaricales</taxon>
        <taxon>Marasmiineae</taxon>
        <taxon>Mycenaceae</taxon>
        <taxon>Favolaschia</taxon>
    </lineage>
</organism>
<evidence type="ECO:0000256" key="1">
    <source>
        <dbReference type="SAM" id="MobiDB-lite"/>
    </source>
</evidence>
<keyword evidence="3" id="KW-1185">Reference proteome</keyword>